<accession>F2N7B8</accession>
<dbReference type="EMBL" id="CP002628">
    <property type="protein sequence ID" value="AEB06593.1"/>
    <property type="molecule type" value="Genomic_DNA"/>
</dbReference>
<sequence>MSDSNGIALTRLEQPVEIFANFCSVALPDALDAFLFRVDARDAPSGIERFAFATFRDIDLRRLRSLMLKSRIRLCKQEDNRFYLAFDEFQVSKRDKQFLLSVESAINRVQFCLSYLGFSSEPATSSPSAEDCSLIEQRILTTLTSGAQDLIQTIDQPNPWMDCSSSRPAVGGEWDLRSRFAKACSKLDVVVRLEFTYDCLASAKVMRIRFRAPDASEMPRRILDAKDAQWIELSWEKRCVMAKEYGYRIALLLAAAGFASGILIERCSLEMYDASMPDGTIRLQFERAEFLGRYLDLASSLSGQPLDGTAARGLADAMVKRIAALRGARGRKLAPGRDDRALPEALRELLLADAVSDLEVMESPDSRSRNRVNELKAMLATDRAAALDGLKALIESLEATCVANELLSDVPMRSQFCENYIGRILLPLDEDDRATRIQRVPDALYFARYELVNASMRDGDLEAALIEARRLLDIASTSMQAHFALINVLGALGRHQDLIEVAEHGLGLACDRDSAAYLFYRIAYSLWQVGSRDEALASYSMVLGDDHLRDQVNVESACLMRQMGVETPPSPEDAALTLAAAGLPLPPTDQVRRQLCDALVLFTEGGFHFLACRCATYLSDLLGDKELSAMSGSFT</sequence>
<dbReference type="STRING" id="700015.Corgl_0475"/>
<dbReference type="OrthoDB" id="3237872at2"/>
<dbReference type="Proteomes" id="UP000006851">
    <property type="component" value="Chromosome"/>
</dbReference>
<dbReference type="SUPFAM" id="SSF48452">
    <property type="entry name" value="TPR-like"/>
    <property type="match status" value="1"/>
</dbReference>
<dbReference type="InterPro" id="IPR011990">
    <property type="entry name" value="TPR-like_helical_dom_sf"/>
</dbReference>
<reference evidence="2" key="1">
    <citation type="journal article" date="2013" name="Stand. Genomic Sci.">
        <title>Complete genome sequence of Coriobacterium glomerans type strain (PW2(T)) from the midgut of Pyrrhocoris apterus L. (red soldier bug).</title>
        <authorList>
            <person name="Stackebrandt E."/>
            <person name="Zeytun A."/>
            <person name="Lapidus A."/>
            <person name="Nolan M."/>
            <person name="Lucas S."/>
            <person name="Hammon N."/>
            <person name="Deshpande S."/>
            <person name="Cheng J.F."/>
            <person name="Tapia R."/>
            <person name="Goodwin L.A."/>
            <person name="Pitluck S."/>
            <person name="Liolios K."/>
            <person name="Pagani I."/>
            <person name="Ivanova N."/>
            <person name="Mavromatis K."/>
            <person name="Mikhailova N."/>
            <person name="Huntemann M."/>
            <person name="Pati A."/>
            <person name="Chen A."/>
            <person name="Palaniappan K."/>
            <person name="Chang Y.J."/>
            <person name="Land M."/>
            <person name="Hauser L."/>
            <person name="Rohde M."/>
            <person name="Pukall R."/>
            <person name="Goker M."/>
            <person name="Detter J.C."/>
            <person name="Woyke T."/>
            <person name="Bristow J."/>
            <person name="Eisen J.A."/>
            <person name="Markowitz V."/>
            <person name="Hugenholtz P."/>
            <person name="Kyrpides N.C."/>
            <person name="Klenk H.P."/>
        </authorList>
    </citation>
    <scope>NUCLEOTIDE SEQUENCE</scope>
    <source>
        <strain evidence="2">ATCC 49209 / DSM 20642 / JCM 10262 / PW2</strain>
    </source>
</reference>
<proteinExistence type="predicted"/>
<name>F2N7B8_CORGP</name>
<gene>
    <name evidence="1" type="ordered locus">Corgl_0475</name>
</gene>
<evidence type="ECO:0000313" key="2">
    <source>
        <dbReference type="Proteomes" id="UP000006851"/>
    </source>
</evidence>
<evidence type="ECO:0008006" key="3">
    <source>
        <dbReference type="Google" id="ProtNLM"/>
    </source>
</evidence>
<dbReference type="RefSeq" id="WP_013708336.1">
    <property type="nucleotide sequence ID" value="NC_015389.1"/>
</dbReference>
<dbReference type="KEGG" id="cgo:Corgl_0475"/>
<keyword evidence="2" id="KW-1185">Reference proteome</keyword>
<dbReference type="eggNOG" id="COG0457">
    <property type="taxonomic scope" value="Bacteria"/>
</dbReference>
<organism evidence="1 2">
    <name type="scientific">Coriobacterium glomerans (strain ATCC 49209 / DSM 20642 / JCM 10262 / PW2)</name>
    <dbReference type="NCBI Taxonomy" id="700015"/>
    <lineage>
        <taxon>Bacteria</taxon>
        <taxon>Bacillati</taxon>
        <taxon>Actinomycetota</taxon>
        <taxon>Coriobacteriia</taxon>
        <taxon>Coriobacteriales</taxon>
        <taxon>Coriobacteriaceae</taxon>
        <taxon>Coriobacterium</taxon>
    </lineage>
</organism>
<evidence type="ECO:0000313" key="1">
    <source>
        <dbReference type="EMBL" id="AEB06593.1"/>
    </source>
</evidence>
<dbReference type="Gene3D" id="1.25.40.10">
    <property type="entry name" value="Tetratricopeptide repeat domain"/>
    <property type="match status" value="1"/>
</dbReference>
<dbReference type="HOGENOM" id="CLU_019396_0_0_11"/>
<protein>
    <recommendedName>
        <fullName evidence="3">Tetratricopeptide repeat protein</fullName>
    </recommendedName>
</protein>
<dbReference type="AlphaFoldDB" id="F2N7B8"/>